<dbReference type="GO" id="GO:0016747">
    <property type="term" value="F:acyltransferase activity, transferring groups other than amino-acyl groups"/>
    <property type="evidence" value="ECO:0007669"/>
    <property type="project" value="InterPro"/>
</dbReference>
<feature type="domain" description="N-acetyltransferase" evidence="1">
    <location>
        <begin position="136"/>
        <end position="272"/>
    </location>
</feature>
<dbReference type="PANTHER" id="PTHR31143:SF2">
    <property type="entry name" value="FR47-LIKE DOMAIN-CONTAINING PROTEIN-RELATED"/>
    <property type="match status" value="1"/>
</dbReference>
<dbReference type="STRING" id="1384049.CD29_20020"/>
<accession>A0A0A3HLP9</accession>
<dbReference type="PANTHER" id="PTHR31143">
    <property type="match status" value="1"/>
</dbReference>
<dbReference type="eggNOG" id="COG1670">
    <property type="taxonomic scope" value="Bacteria"/>
</dbReference>
<dbReference type="OrthoDB" id="7054616at2"/>
<evidence type="ECO:0000313" key="3">
    <source>
        <dbReference type="Proteomes" id="UP000030416"/>
    </source>
</evidence>
<sequence length="272" mass="31576">MISELDKSEFYKARRLINEQGQMEAKAVVEGVNPGRIFVDDVQAPTTGMIWLGNNDGFIFIGDERNERFTNEINDFIDRVIVPEAKLVGLEWFEGVGNHERWNKQIEELFKHRKLGNWNQKVYTLKKEDYSKEHEPRIDLEYSVLKMSKELTNGTYQTQFMESKILEFWSSLENFFNEGIGYCAVYKNEIVSVCFSGFVVENVHCVDIETLEEHQGKKLAQKIAHAFVSDCLERGMLPYWDCMEGNKPSVAVAVKIGFKNVFNYVGYEFPFN</sequence>
<dbReference type="EMBL" id="JPVN01000058">
    <property type="protein sequence ID" value="KGR73501.1"/>
    <property type="molecule type" value="Genomic_DNA"/>
</dbReference>
<dbReference type="InterPro" id="IPR000182">
    <property type="entry name" value="GNAT_dom"/>
</dbReference>
<dbReference type="SUPFAM" id="SSF55729">
    <property type="entry name" value="Acyl-CoA N-acyltransferases (Nat)"/>
    <property type="match status" value="1"/>
</dbReference>
<comment type="caution">
    <text evidence="2">The sequence shown here is derived from an EMBL/GenBank/DDBJ whole genome shotgun (WGS) entry which is preliminary data.</text>
</comment>
<keyword evidence="2" id="KW-0808">Transferase</keyword>
<dbReference type="InterPro" id="IPR027365">
    <property type="entry name" value="GNAT_acetyltra_YdfB-like"/>
</dbReference>
<organism evidence="2 3">
    <name type="scientific">Ureibacillus manganicus DSM 26584</name>
    <dbReference type="NCBI Taxonomy" id="1384049"/>
    <lineage>
        <taxon>Bacteria</taxon>
        <taxon>Bacillati</taxon>
        <taxon>Bacillota</taxon>
        <taxon>Bacilli</taxon>
        <taxon>Bacillales</taxon>
        <taxon>Caryophanaceae</taxon>
        <taxon>Ureibacillus</taxon>
    </lineage>
</organism>
<dbReference type="AlphaFoldDB" id="A0A0A3HLP9"/>
<dbReference type="PROSITE" id="PS51186">
    <property type="entry name" value="GNAT"/>
    <property type="match status" value="1"/>
</dbReference>
<reference evidence="2 3" key="1">
    <citation type="submission" date="2014-02" db="EMBL/GenBank/DDBJ databases">
        <title>Draft genome sequence of Lysinibacillus manganicus DSM 26584T.</title>
        <authorList>
            <person name="Zhang F."/>
            <person name="Wang G."/>
            <person name="Zhang L."/>
        </authorList>
    </citation>
    <scope>NUCLEOTIDE SEQUENCE [LARGE SCALE GENOMIC DNA]</scope>
    <source>
        <strain evidence="2 3">DSM 26584</strain>
    </source>
</reference>
<gene>
    <name evidence="2" type="ORF">CD29_20020</name>
</gene>
<dbReference type="RefSeq" id="WP_036190693.1">
    <property type="nucleotide sequence ID" value="NZ_AVDA01000058.1"/>
</dbReference>
<protein>
    <submittedName>
        <fullName evidence="2">Acetyltransferase</fullName>
    </submittedName>
</protein>
<proteinExistence type="predicted"/>
<dbReference type="Proteomes" id="UP000030416">
    <property type="component" value="Unassembled WGS sequence"/>
</dbReference>
<dbReference type="InterPro" id="IPR016181">
    <property type="entry name" value="Acyl_CoA_acyltransferase"/>
</dbReference>
<dbReference type="Gene3D" id="3.40.630.30">
    <property type="match status" value="1"/>
</dbReference>
<name>A0A0A3HLP9_9BACL</name>
<evidence type="ECO:0000259" key="1">
    <source>
        <dbReference type="PROSITE" id="PS51186"/>
    </source>
</evidence>
<dbReference type="Pfam" id="PF12746">
    <property type="entry name" value="GNAT_acetyltran"/>
    <property type="match status" value="1"/>
</dbReference>
<evidence type="ECO:0000313" key="2">
    <source>
        <dbReference type="EMBL" id="KGR73501.1"/>
    </source>
</evidence>
<keyword evidence="3" id="KW-1185">Reference proteome</keyword>